<dbReference type="EMBL" id="AP025637">
    <property type="protein sequence ID" value="BDG71531.1"/>
    <property type="molecule type" value="Genomic_DNA"/>
</dbReference>
<proteinExistence type="predicted"/>
<evidence type="ECO:0000313" key="1">
    <source>
        <dbReference type="EMBL" id="BDG71531.1"/>
    </source>
</evidence>
<evidence type="ECO:0000313" key="2">
    <source>
        <dbReference type="Proteomes" id="UP000831327"/>
    </source>
</evidence>
<organism evidence="1 2">
    <name type="scientific">Roseomonas fluvialis</name>
    <dbReference type="NCBI Taxonomy" id="1750527"/>
    <lineage>
        <taxon>Bacteria</taxon>
        <taxon>Pseudomonadati</taxon>
        <taxon>Pseudomonadota</taxon>
        <taxon>Alphaproteobacteria</taxon>
        <taxon>Acetobacterales</taxon>
        <taxon>Roseomonadaceae</taxon>
        <taxon>Roseomonas</taxon>
    </lineage>
</organism>
<gene>
    <name evidence="1" type="ORF">Rmf_14600</name>
</gene>
<sequence length="128" mass="13649">MPNTPLAKSIFDLLSHISLPAADARPAEIDPYDPTRRLATRVEGPHSLLDGLLAEVEDDLLEGRAEAAGTALGLAGTRMSLDAMRGAPQPPHVEWLAAHLRDAAQELGAGHPGQALKSVRQARMALRH</sequence>
<accession>A0ABM7Y150</accession>
<dbReference type="Proteomes" id="UP000831327">
    <property type="component" value="Chromosome"/>
</dbReference>
<name>A0ABM7Y150_9PROT</name>
<keyword evidence="2" id="KW-1185">Reference proteome</keyword>
<reference evidence="1 2" key="1">
    <citation type="journal article" date="2016" name="Microbes Environ.">
        <title>Phylogenetically diverse aerobic anoxygenic phototrophic bacteria isolated from epilithic biofilms in Tama river, Japan.</title>
        <authorList>
            <person name="Hirose S."/>
            <person name="Matsuura K."/>
            <person name="Haruta S."/>
        </authorList>
    </citation>
    <scope>NUCLEOTIDE SEQUENCE [LARGE SCALE GENOMIC DNA]</scope>
    <source>
        <strain evidence="1 2">S08</strain>
    </source>
</reference>
<protein>
    <submittedName>
        <fullName evidence="1">Uncharacterized protein</fullName>
    </submittedName>
</protein>
<dbReference type="RefSeq" id="WP_244458798.1">
    <property type="nucleotide sequence ID" value="NZ_AP025637.1"/>
</dbReference>